<name>A0A6P1ZKQ8_9BACT</name>
<keyword evidence="2" id="KW-0812">Transmembrane</keyword>
<keyword evidence="2" id="KW-1133">Transmembrane helix</keyword>
<evidence type="ECO:0000313" key="5">
    <source>
        <dbReference type="EMBL" id="TVM35679.1"/>
    </source>
</evidence>
<dbReference type="Gene3D" id="3.60.40.10">
    <property type="entry name" value="PPM-type phosphatase domain"/>
    <property type="match status" value="1"/>
</dbReference>
<dbReference type="GO" id="GO:0007165">
    <property type="term" value="P:signal transduction"/>
    <property type="evidence" value="ECO:0007669"/>
    <property type="project" value="InterPro"/>
</dbReference>
<feature type="transmembrane region" description="Helical" evidence="2">
    <location>
        <begin position="394"/>
        <end position="413"/>
    </location>
</feature>
<sequence length="727" mass="79862">MSLRWKILIVLLVVGLLPMSAMQFFSQRITEHMGQDLAAHGKTAMLHTVAFEFERTAKDQARAMNRERALLSFALRIQAAELTRRLISDNDADDNLPLYAEGVSTASFPQSRCIMRGPRECTPLPVDFDDQTVVVLSGMDASGELFSEDGWSNATLADRIPSFLPVYRSLAVSQQDAILWQWTVLESGVLSLYPRVDKPKRALTDRFIAWFRGVRDLQSPMWKLSGPDPFTMEPAFTLAAPLRDAEGTLLGVTAIAAPVSAFVAGEEDLKVLSPNLAAFLVEPEPESPGTLRVLAGKETDTHGQRRWRSYLGRRALCDEASCSVDIAPLARDLAANHSGVRTMPFRGEPCIWAYTPLDEFGAGLVLIAPEKDLASEAHMMEEYVLGSVRQQVRFIGYVLLGMFALLCIVAFLLSRPLIRRARELATASQQLAAGDFSVRVPERGDDELTMVAQSFNTTVPALAESIRLKQSLSIAREVQHTLLPDTLPSRENIQTAAIISYSEETGGDFYDIIEPCGPDRQCIGALVADVSGHGMPAALLMASTRAFLRARFLDKGRGEDIAEAVSDANRLLHMDEEGSGRFVTLFYLEVDLETSQMYWVRAGHEPALLYDIASDTFEQLKGVPGLALGVDPDTTYTAFSAGCLCSGQIALLYTDGLIETENPDGELYGRERLQQSLRRAAALPARKIARKLLDDAARFRGGATQEDDITIVVLKILALAEEDNGES</sequence>
<dbReference type="CDD" id="cd06225">
    <property type="entry name" value="HAMP"/>
    <property type="match status" value="1"/>
</dbReference>
<dbReference type="SMART" id="SM00331">
    <property type="entry name" value="PP2C_SIG"/>
    <property type="match status" value="1"/>
</dbReference>
<dbReference type="PANTHER" id="PTHR43156:SF2">
    <property type="entry name" value="STAGE II SPORULATION PROTEIN E"/>
    <property type="match status" value="1"/>
</dbReference>
<accession>A0A6P1ZKQ8</accession>
<dbReference type="Proteomes" id="UP000434052">
    <property type="component" value="Unassembled WGS sequence"/>
</dbReference>
<dbReference type="InterPro" id="IPR036457">
    <property type="entry name" value="PPM-type-like_dom_sf"/>
</dbReference>
<dbReference type="Gene3D" id="6.10.340.10">
    <property type="match status" value="1"/>
</dbReference>
<evidence type="ECO:0000313" key="7">
    <source>
        <dbReference type="Proteomes" id="UP000503251"/>
    </source>
</evidence>
<dbReference type="PANTHER" id="PTHR43156">
    <property type="entry name" value="STAGE II SPORULATION PROTEIN E-RELATED"/>
    <property type="match status" value="1"/>
</dbReference>
<dbReference type="RefSeq" id="WP_144234007.1">
    <property type="nucleotide sequence ID" value="NZ_CP039543.1"/>
</dbReference>
<feature type="domain" description="HAMP" evidence="3">
    <location>
        <begin position="415"/>
        <end position="467"/>
    </location>
</feature>
<dbReference type="EMBL" id="CP039543">
    <property type="protein sequence ID" value="QJT10207.1"/>
    <property type="molecule type" value="Genomic_DNA"/>
</dbReference>
<keyword evidence="2" id="KW-0472">Membrane</keyword>
<dbReference type="InterPro" id="IPR052016">
    <property type="entry name" value="Bact_Sigma-Reg"/>
</dbReference>
<keyword evidence="1" id="KW-0378">Hydrolase</keyword>
<dbReference type="SMART" id="SM00304">
    <property type="entry name" value="HAMP"/>
    <property type="match status" value="1"/>
</dbReference>
<dbReference type="InterPro" id="IPR003660">
    <property type="entry name" value="HAMP_dom"/>
</dbReference>
<dbReference type="Proteomes" id="UP000503251">
    <property type="component" value="Chromosome"/>
</dbReference>
<dbReference type="SUPFAM" id="SSF158472">
    <property type="entry name" value="HAMP domain-like"/>
    <property type="match status" value="1"/>
</dbReference>
<dbReference type="GO" id="GO:0016020">
    <property type="term" value="C:membrane"/>
    <property type="evidence" value="ECO:0007669"/>
    <property type="project" value="InterPro"/>
</dbReference>
<dbReference type="CDD" id="cd18773">
    <property type="entry name" value="PDC1_HK_sensor"/>
    <property type="match status" value="1"/>
</dbReference>
<evidence type="ECO:0000259" key="3">
    <source>
        <dbReference type="PROSITE" id="PS50885"/>
    </source>
</evidence>
<evidence type="ECO:0000313" key="6">
    <source>
        <dbReference type="Proteomes" id="UP000434052"/>
    </source>
</evidence>
<dbReference type="InterPro" id="IPR001932">
    <property type="entry name" value="PPM-type_phosphatase-like_dom"/>
</dbReference>
<organism evidence="5 6">
    <name type="scientific">Oceanidesulfovibrio marinus</name>
    <dbReference type="NCBI Taxonomy" id="370038"/>
    <lineage>
        <taxon>Bacteria</taxon>
        <taxon>Pseudomonadati</taxon>
        <taxon>Thermodesulfobacteriota</taxon>
        <taxon>Desulfovibrionia</taxon>
        <taxon>Desulfovibrionales</taxon>
        <taxon>Desulfovibrionaceae</taxon>
        <taxon>Oceanidesulfovibrio</taxon>
    </lineage>
</organism>
<dbReference type="Pfam" id="PF00672">
    <property type="entry name" value="HAMP"/>
    <property type="match status" value="1"/>
</dbReference>
<protein>
    <submittedName>
        <fullName evidence="4">HAMP domain-containing protein</fullName>
    </submittedName>
</protein>
<evidence type="ECO:0000313" key="4">
    <source>
        <dbReference type="EMBL" id="QJT10207.1"/>
    </source>
</evidence>
<evidence type="ECO:0000256" key="1">
    <source>
        <dbReference type="ARBA" id="ARBA00022801"/>
    </source>
</evidence>
<reference evidence="5 6" key="1">
    <citation type="submission" date="2018-06" db="EMBL/GenBank/DDBJ databases">
        <title>Complete genome of Desulfovibrio marinus P48SEP.</title>
        <authorList>
            <person name="Crispim J.S."/>
            <person name="Vidigal P.M.P."/>
            <person name="Silva L.C.F."/>
            <person name="Araujo L.C."/>
            <person name="Laguardia C.N."/>
            <person name="Dias R.S."/>
            <person name="Sousa M.P."/>
            <person name="Paula S.O."/>
            <person name="Silva C."/>
        </authorList>
    </citation>
    <scope>NUCLEOTIDE SEQUENCE [LARGE SCALE GENOMIC DNA]</scope>
    <source>
        <strain evidence="5 6">P48SEP</strain>
    </source>
</reference>
<keyword evidence="7" id="KW-1185">Reference proteome</keyword>
<proteinExistence type="predicted"/>
<dbReference type="Pfam" id="PF07228">
    <property type="entry name" value="SpoIIE"/>
    <property type="match status" value="1"/>
</dbReference>
<evidence type="ECO:0000256" key="2">
    <source>
        <dbReference type="SAM" id="Phobius"/>
    </source>
</evidence>
<dbReference type="OrthoDB" id="343514at2"/>
<dbReference type="PROSITE" id="PS50885">
    <property type="entry name" value="HAMP"/>
    <property type="match status" value="1"/>
</dbReference>
<dbReference type="AlphaFoldDB" id="A0A6P1ZKQ8"/>
<dbReference type="GO" id="GO:0016791">
    <property type="term" value="F:phosphatase activity"/>
    <property type="evidence" value="ECO:0007669"/>
    <property type="project" value="TreeGrafter"/>
</dbReference>
<gene>
    <name evidence="5" type="ORF">DQK91_03155</name>
    <name evidence="4" type="ORF">E8L03_15275</name>
</gene>
<reference evidence="4 7" key="2">
    <citation type="submission" date="2019-04" db="EMBL/GenBank/DDBJ databases">
        <title>Isolation and culture of sulfate reducing bacteria from the cold seep of the South China Sea.</title>
        <authorList>
            <person name="Sun C."/>
            <person name="Liu R."/>
        </authorList>
    </citation>
    <scope>NUCLEOTIDE SEQUENCE [LARGE SCALE GENOMIC DNA]</scope>
    <source>
        <strain evidence="4 7">CS1</strain>
    </source>
</reference>
<dbReference type="EMBL" id="QMIF01000002">
    <property type="protein sequence ID" value="TVM35679.1"/>
    <property type="molecule type" value="Genomic_DNA"/>
</dbReference>